<evidence type="ECO:0000256" key="1">
    <source>
        <dbReference type="SAM" id="MobiDB-lite"/>
    </source>
</evidence>
<dbReference type="Proteomes" id="UP000569732">
    <property type="component" value="Unassembled WGS sequence"/>
</dbReference>
<keyword evidence="5" id="KW-1185">Reference proteome</keyword>
<dbReference type="Pfam" id="PF01476">
    <property type="entry name" value="LysM"/>
    <property type="match status" value="1"/>
</dbReference>
<dbReference type="SUPFAM" id="SSF54106">
    <property type="entry name" value="LysM domain"/>
    <property type="match status" value="1"/>
</dbReference>
<gene>
    <name evidence="4" type="ORF">H0A36_24270</name>
</gene>
<dbReference type="SMART" id="SM00257">
    <property type="entry name" value="LysM"/>
    <property type="match status" value="1"/>
</dbReference>
<evidence type="ECO:0000313" key="5">
    <source>
        <dbReference type="Proteomes" id="UP000569732"/>
    </source>
</evidence>
<feature type="domain" description="LysM" evidence="3">
    <location>
        <begin position="2"/>
        <end position="46"/>
    </location>
</feature>
<evidence type="ECO:0000256" key="2">
    <source>
        <dbReference type="SAM" id="Phobius"/>
    </source>
</evidence>
<keyword evidence="2" id="KW-0472">Membrane</keyword>
<organism evidence="4 5">
    <name type="scientific">Spartinivicinus marinus</name>
    <dbReference type="NCBI Taxonomy" id="2994442"/>
    <lineage>
        <taxon>Bacteria</taxon>
        <taxon>Pseudomonadati</taxon>
        <taxon>Pseudomonadota</taxon>
        <taxon>Gammaproteobacteria</taxon>
        <taxon>Oceanospirillales</taxon>
        <taxon>Zooshikellaceae</taxon>
        <taxon>Spartinivicinus</taxon>
    </lineage>
</organism>
<comment type="caution">
    <text evidence="4">The sequence shown here is derived from an EMBL/GenBank/DDBJ whole genome shotgun (WGS) entry which is preliminary data.</text>
</comment>
<feature type="transmembrane region" description="Helical" evidence="2">
    <location>
        <begin position="973"/>
        <end position="991"/>
    </location>
</feature>
<dbReference type="Pfam" id="PF20249">
    <property type="entry name" value="VasX_N"/>
    <property type="match status" value="1"/>
</dbReference>
<feature type="transmembrane region" description="Helical" evidence="2">
    <location>
        <begin position="877"/>
        <end position="897"/>
    </location>
</feature>
<dbReference type="AlphaFoldDB" id="A0A853I5G8"/>
<dbReference type="RefSeq" id="WP_180571140.1">
    <property type="nucleotide sequence ID" value="NZ_JACCKB010000062.1"/>
</dbReference>
<accession>A0A853I5G8</accession>
<protein>
    <submittedName>
        <fullName evidence="4">LysM peptidoglycan-binding domain-containing protein</fullName>
    </submittedName>
</protein>
<sequence length="1200" mass="137117">MAKYVVKKGDTLWWIAIRYNVDVKELQTLNNVTEPRLLQIGTVLTIPGTETKPEPMAEPGKDRSANDSAMFESEQEPGGLVSQCPYKKKKIKLWPVRYAVTDVDAKYDTLKPNIKVQSHQVGLRIMREGYLYLWELETEQLTRYRINDQGLMTEEDLFAPHSKEPPKGGVSYFEVSRCHNISVTFTDFPIARDAITKLFQDISFRSRHFQTIMVSGLGIQEHISHCIPVDIADELVTELHPHIKKIERMIETKKNEQSFYRDYYQALDSLWEKYKDDPVTHTRMLLWFKRLRYEYESFPDKLKDGPLPCAWSYTPLDTKSATKAWRDVAEDPNNAQVIAIYDPMGVTLDLGSSQNTQVKNHQLWLEATEHKTTLAQFIRSLYRLDRKEMQTMLQDQVVRNEKLIVSEQDVEDFLTLFHLLEQQTKVGTGKGGYNEKQRAGEILQAQYARTQKKLQQNLGDLYRPAWDLCWRYYQDKKQALTAHNDGLNIQERVRKEEMEAWIDHAARVKVQNKETHELLVQDRQPFIENLCKYFWYLPKKDFHQHHEGLTKKLYGCLTCICSHEIGEKFAEKLILAEQNNQTQENKYLAGGQTSLLVQSIFTEFDFNLAEYLNATERTNEIFTALTQGNEGVLRNLLLKLGISEEVLDTMAKWAADIKQEVIKLYTELQGPILKGIVEKASKGKPAVRGAFLAVLISLRLSGIATLIVKDAEQLQKLLDKKNQQNQLLRQQKVLIRQLKIASVVQKPTLQLKLKEVQQRLDDLRPFVSRKDLQLFELRGIGNAPQQMINVVTGPVQKVQTKLQPVGGLLPAAVFTLNFLNLLNVIAAIKDKPYWNRLDTADFVAASFYTSAATLALVDEALRYKGIRAIGPKSLGFFSARISFGMFIGAVSAGATYYEMKVLLDKLYEAEQSEDYDAHYWMKWTVTGQTIRTIGYATQAGMGFYTLFLDKKAAALSIIEQEALFTARMRPVNWVIFVGGLLYLVGYIAYAFTKDSPMENWLNNSCWSVRHPPSSPEINAKHIAELFKILYMPHIDGYVLGTENPNHIGSDHSIRADFTAWTLNLTVKIPGLIITQPNVSLCLNAVGRYGECVNLSNQWAEHVQIDQRDQFPGTVFRCGGINISKQAIGVLDHFELQLWYQPQSAPEILGGKEGLRFYITNSGSAGLLSGRDRWDSPYPSNEEIIVVDKAFMEILDDTKAI</sequence>
<evidence type="ECO:0000259" key="3">
    <source>
        <dbReference type="PROSITE" id="PS51782"/>
    </source>
</evidence>
<reference evidence="4 5" key="1">
    <citation type="submission" date="2020-07" db="EMBL/GenBank/DDBJ databases">
        <title>Endozoicomonas sp. nov., isolated from sediment.</title>
        <authorList>
            <person name="Gu T."/>
        </authorList>
    </citation>
    <scope>NUCLEOTIDE SEQUENCE [LARGE SCALE GENOMIC DNA]</scope>
    <source>
        <strain evidence="4 5">SM1973</strain>
    </source>
</reference>
<proteinExistence type="predicted"/>
<dbReference type="PROSITE" id="PS51782">
    <property type="entry name" value="LYSM"/>
    <property type="match status" value="1"/>
</dbReference>
<dbReference type="InterPro" id="IPR046864">
    <property type="entry name" value="VasX_N"/>
</dbReference>
<dbReference type="Gene3D" id="3.10.350.10">
    <property type="entry name" value="LysM domain"/>
    <property type="match status" value="1"/>
</dbReference>
<keyword evidence="2" id="KW-1133">Transmembrane helix</keyword>
<keyword evidence="2" id="KW-0812">Transmembrane</keyword>
<dbReference type="InterPro" id="IPR018392">
    <property type="entry name" value="LysM"/>
</dbReference>
<dbReference type="EMBL" id="JACCKB010000062">
    <property type="protein sequence ID" value="NYZ69140.1"/>
    <property type="molecule type" value="Genomic_DNA"/>
</dbReference>
<evidence type="ECO:0000313" key="4">
    <source>
        <dbReference type="EMBL" id="NYZ69140.1"/>
    </source>
</evidence>
<feature type="transmembrane region" description="Helical" evidence="2">
    <location>
        <begin position="807"/>
        <end position="828"/>
    </location>
</feature>
<feature type="compositionally biased region" description="Basic and acidic residues" evidence="1">
    <location>
        <begin position="51"/>
        <end position="65"/>
    </location>
</feature>
<feature type="region of interest" description="Disordered" evidence="1">
    <location>
        <begin position="48"/>
        <end position="67"/>
    </location>
</feature>
<feature type="transmembrane region" description="Helical" evidence="2">
    <location>
        <begin position="840"/>
        <end position="857"/>
    </location>
</feature>
<dbReference type="CDD" id="cd00118">
    <property type="entry name" value="LysM"/>
    <property type="match status" value="1"/>
</dbReference>
<feature type="transmembrane region" description="Helical" evidence="2">
    <location>
        <begin position="689"/>
        <end position="708"/>
    </location>
</feature>
<name>A0A853I5G8_9GAMM</name>
<dbReference type="InterPro" id="IPR036779">
    <property type="entry name" value="LysM_dom_sf"/>
</dbReference>